<dbReference type="InterPro" id="IPR005288">
    <property type="entry name" value="NadB"/>
</dbReference>
<dbReference type="PANTHER" id="PTHR42716:SF1">
    <property type="entry name" value="SLL0471 PROTEIN"/>
    <property type="match status" value="1"/>
</dbReference>
<gene>
    <name evidence="2" type="ORF">SAMN04488554_0629</name>
</gene>
<accession>A0A1H5DBE1</accession>
<organism evidence="2 3">
    <name type="scientific">Ruania alba</name>
    <dbReference type="NCBI Taxonomy" id="648782"/>
    <lineage>
        <taxon>Bacteria</taxon>
        <taxon>Bacillati</taxon>
        <taxon>Actinomycetota</taxon>
        <taxon>Actinomycetes</taxon>
        <taxon>Micrococcales</taxon>
        <taxon>Ruaniaceae</taxon>
        <taxon>Ruania</taxon>
    </lineage>
</organism>
<protein>
    <submittedName>
        <fullName evidence="2">FAD dependent oxidoreductase</fullName>
    </submittedName>
</protein>
<dbReference type="GO" id="GO:0009435">
    <property type="term" value="P:NAD+ biosynthetic process"/>
    <property type="evidence" value="ECO:0007669"/>
    <property type="project" value="InterPro"/>
</dbReference>
<feature type="region of interest" description="Disordered" evidence="1">
    <location>
        <begin position="531"/>
        <end position="555"/>
    </location>
</feature>
<dbReference type="PANTHER" id="PTHR42716">
    <property type="entry name" value="L-ASPARTATE OXIDASE"/>
    <property type="match status" value="1"/>
</dbReference>
<dbReference type="Pfam" id="PF12831">
    <property type="entry name" value="FAD_oxidored"/>
    <property type="match status" value="1"/>
</dbReference>
<sequence length="555" mass="61323">MPYSADIVIIGAGLGGVAAARAAVTLGRTVILTDAGDWLGGQMTTQAVPPDEHPWIESDFVSASYAQLRTRIREHYRRHYPLTDRARADERLNPGAGFVSALCHEPRVSATVLAEMLAPEVADGRLTLLLEHEPVAAERVGDRVRSVTLCDRGTGERHRVEGQMVLDATELGDLLELADIPHVIGAESRAQTGELHAPERADRYDQQAITWCAAVEYRAGEDHVIEKPTDYAYWRDTVDPRWPGSQLSWTDVHPITLEDRYRPLFEGSPEQAVHSEHRDLWHYRRILAARQLQSSYTGGDISLVNWPHTDYWELPLLGVSEETRQEALRSARELTLSFVYWMQTEAPRPDGGRGYPGLKLRGDVLGTSDGLAREPYIRESRRIKALFTVTEAHIGCQMRGEGAGSEVFEDTVGIGFYRIDLHPSTSGRTYVDIASFPFQIPLGALIPAQAENLLAANKNIGTTHITNGAYRLHPVEWSIGEAAGAVAAYSLNAGLTPAEVRQDPAELRAFQEVLSDRLGVPLAWPEHIRRTGRPDAAGPVLQKQMSSAGARNLPR</sequence>
<reference evidence="3" key="1">
    <citation type="submission" date="2016-10" db="EMBL/GenBank/DDBJ databases">
        <authorList>
            <person name="Varghese N."/>
            <person name="Submissions S."/>
        </authorList>
    </citation>
    <scope>NUCLEOTIDE SEQUENCE [LARGE SCALE GENOMIC DNA]</scope>
    <source>
        <strain evidence="3">DSM 21368</strain>
    </source>
</reference>
<evidence type="ECO:0000313" key="2">
    <source>
        <dbReference type="EMBL" id="SED76223.1"/>
    </source>
</evidence>
<evidence type="ECO:0000256" key="1">
    <source>
        <dbReference type="SAM" id="MobiDB-lite"/>
    </source>
</evidence>
<dbReference type="RefSeq" id="WP_089771650.1">
    <property type="nucleotide sequence ID" value="NZ_FNTX01000001.1"/>
</dbReference>
<dbReference type="AlphaFoldDB" id="A0A1H5DBE1"/>
<dbReference type="GO" id="GO:0008734">
    <property type="term" value="F:L-aspartate oxidase activity"/>
    <property type="evidence" value="ECO:0007669"/>
    <property type="project" value="InterPro"/>
</dbReference>
<dbReference type="EMBL" id="FNTX01000001">
    <property type="protein sequence ID" value="SED76223.1"/>
    <property type="molecule type" value="Genomic_DNA"/>
</dbReference>
<dbReference type="Gene3D" id="3.50.50.60">
    <property type="entry name" value="FAD/NAD(P)-binding domain"/>
    <property type="match status" value="1"/>
</dbReference>
<dbReference type="Proteomes" id="UP000199220">
    <property type="component" value="Unassembled WGS sequence"/>
</dbReference>
<proteinExistence type="predicted"/>
<dbReference type="InterPro" id="IPR036188">
    <property type="entry name" value="FAD/NAD-bd_sf"/>
</dbReference>
<name>A0A1H5DBE1_9MICO</name>
<evidence type="ECO:0000313" key="3">
    <source>
        <dbReference type="Proteomes" id="UP000199220"/>
    </source>
</evidence>
<dbReference type="OrthoDB" id="615715at2"/>
<keyword evidence="3" id="KW-1185">Reference proteome</keyword>
<dbReference type="SUPFAM" id="SSF51905">
    <property type="entry name" value="FAD/NAD(P)-binding domain"/>
    <property type="match status" value="1"/>
</dbReference>
<dbReference type="STRING" id="648782.SAMN04488554_0629"/>